<sequence>MSKKIVVLVLFMLVSWYGVAQKSINDYKYIIVPQKFDFFNTEDQYQLNSLTKFLFNKYGYEAFFAGDVDEFPEDLKKNRCLALTAEVTKERGGIFKTKLLISLKDCYGVTVMTSQIGESRVKEYKKAYNLALRDAFVTFQNFNYKYVPKADVMVKPVNAETGSVNESTIKVATPENKIVETTKTEEVESVKTEVVSTTHDFSDLHYAQEIKNGFQLVNSEPKIVMILLSTAAENVFIVKGKSAIVFKEDGFWYYSENNGELGDKTAMNIKF</sequence>
<name>A0ABP8CKD8_9FLAO</name>
<evidence type="ECO:0000313" key="2">
    <source>
        <dbReference type="Proteomes" id="UP001501682"/>
    </source>
</evidence>
<keyword evidence="2" id="KW-1185">Reference proteome</keyword>
<accession>A0ABP8CKD8</accession>
<gene>
    <name evidence="1" type="ORF">GCM10022292_01020</name>
</gene>
<comment type="caution">
    <text evidence="1">The sequence shown here is derived from an EMBL/GenBank/DDBJ whole genome shotgun (WGS) entry which is preliminary data.</text>
</comment>
<organism evidence="1 2">
    <name type="scientific">Winogradskyella damuponensis</name>
    <dbReference type="NCBI Taxonomy" id="943939"/>
    <lineage>
        <taxon>Bacteria</taxon>
        <taxon>Pseudomonadati</taxon>
        <taxon>Bacteroidota</taxon>
        <taxon>Flavobacteriia</taxon>
        <taxon>Flavobacteriales</taxon>
        <taxon>Flavobacteriaceae</taxon>
        <taxon>Winogradskyella</taxon>
    </lineage>
</organism>
<dbReference type="EMBL" id="BAABCB010000002">
    <property type="protein sequence ID" value="GAA4240075.1"/>
    <property type="molecule type" value="Genomic_DNA"/>
</dbReference>
<dbReference type="Proteomes" id="UP001501682">
    <property type="component" value="Unassembled WGS sequence"/>
</dbReference>
<evidence type="ECO:0000313" key="1">
    <source>
        <dbReference type="EMBL" id="GAA4240075.1"/>
    </source>
</evidence>
<reference evidence="2" key="1">
    <citation type="journal article" date="2019" name="Int. J. Syst. Evol. Microbiol.">
        <title>The Global Catalogue of Microorganisms (GCM) 10K type strain sequencing project: providing services to taxonomists for standard genome sequencing and annotation.</title>
        <authorList>
            <consortium name="The Broad Institute Genomics Platform"/>
            <consortium name="The Broad Institute Genome Sequencing Center for Infectious Disease"/>
            <person name="Wu L."/>
            <person name="Ma J."/>
        </authorList>
    </citation>
    <scope>NUCLEOTIDE SEQUENCE [LARGE SCALE GENOMIC DNA]</scope>
    <source>
        <strain evidence="2">JCM 17633</strain>
    </source>
</reference>
<evidence type="ECO:0008006" key="3">
    <source>
        <dbReference type="Google" id="ProtNLM"/>
    </source>
</evidence>
<protein>
    <recommendedName>
        <fullName evidence="3">SH3 domain-containing protein</fullName>
    </recommendedName>
</protein>
<dbReference type="RefSeq" id="WP_344711831.1">
    <property type="nucleotide sequence ID" value="NZ_BAABCB010000002.1"/>
</dbReference>
<proteinExistence type="predicted"/>